<accession>A0ABV9YJV0</accession>
<dbReference type="InterPro" id="IPR007269">
    <property type="entry name" value="ICMT_MeTrfase"/>
</dbReference>
<keyword evidence="5" id="KW-0489">Methyltransferase</keyword>
<evidence type="ECO:0000256" key="2">
    <source>
        <dbReference type="ARBA" id="ARBA00022692"/>
    </source>
</evidence>
<dbReference type="RefSeq" id="WP_378035134.1">
    <property type="nucleotide sequence ID" value="NZ_JBHSIV010000005.1"/>
</dbReference>
<comment type="caution">
    <text evidence="5">The sequence shown here is derived from an EMBL/GenBank/DDBJ whole genome shotgun (WGS) entry which is preliminary data.</text>
</comment>
<dbReference type="GO" id="GO:0032259">
    <property type="term" value="P:methylation"/>
    <property type="evidence" value="ECO:0007669"/>
    <property type="project" value="UniProtKB-KW"/>
</dbReference>
<reference evidence="6" key="1">
    <citation type="journal article" date="2019" name="Int. J. Syst. Evol. Microbiol.">
        <title>The Global Catalogue of Microorganisms (GCM) 10K type strain sequencing project: providing services to taxonomists for standard genome sequencing and annotation.</title>
        <authorList>
            <consortium name="The Broad Institute Genomics Platform"/>
            <consortium name="The Broad Institute Genome Sequencing Center for Infectious Disease"/>
            <person name="Wu L."/>
            <person name="Ma J."/>
        </authorList>
    </citation>
    <scope>NUCLEOTIDE SEQUENCE [LARGE SCALE GENOMIC DNA]</scope>
    <source>
        <strain evidence="6">CGMCC 4.7093</strain>
    </source>
</reference>
<sequence>MSRRWYTALVVLVGVERLAELVVSRRNAAWAFARGGVETGRGHLPAMMVLHTGLLAGSVAEVWLARRPFVPRVGGPLLAVLAGCQAVRYWCIHALGPRWNTRVIVVPGMPPVRTGPYRLLDHPNYAVVVLEGAALPLVHSAWITAAAFTVADAALLRVRLRTEREALRKATA</sequence>
<organism evidence="5 6">
    <name type="scientific">Actinomycetospora atypica</name>
    <dbReference type="NCBI Taxonomy" id="1290095"/>
    <lineage>
        <taxon>Bacteria</taxon>
        <taxon>Bacillati</taxon>
        <taxon>Actinomycetota</taxon>
        <taxon>Actinomycetes</taxon>
        <taxon>Pseudonocardiales</taxon>
        <taxon>Pseudonocardiaceae</taxon>
        <taxon>Actinomycetospora</taxon>
    </lineage>
</organism>
<keyword evidence="4" id="KW-0472">Membrane</keyword>
<evidence type="ECO:0000256" key="1">
    <source>
        <dbReference type="ARBA" id="ARBA00004141"/>
    </source>
</evidence>
<keyword evidence="6" id="KW-1185">Reference proteome</keyword>
<dbReference type="Proteomes" id="UP001595947">
    <property type="component" value="Unassembled WGS sequence"/>
</dbReference>
<proteinExistence type="predicted"/>
<comment type="subcellular location">
    <subcellularLocation>
        <location evidence="1">Membrane</location>
        <topology evidence="1">Multi-pass membrane protein</topology>
    </subcellularLocation>
</comment>
<dbReference type="Pfam" id="PF04140">
    <property type="entry name" value="ICMT"/>
    <property type="match status" value="1"/>
</dbReference>
<evidence type="ECO:0000313" key="5">
    <source>
        <dbReference type="EMBL" id="MFC5061780.1"/>
    </source>
</evidence>
<dbReference type="Gene3D" id="1.20.120.1630">
    <property type="match status" value="1"/>
</dbReference>
<dbReference type="GO" id="GO:0008168">
    <property type="term" value="F:methyltransferase activity"/>
    <property type="evidence" value="ECO:0007669"/>
    <property type="project" value="UniProtKB-KW"/>
</dbReference>
<keyword evidence="5" id="KW-0808">Transferase</keyword>
<evidence type="ECO:0000256" key="3">
    <source>
        <dbReference type="ARBA" id="ARBA00022989"/>
    </source>
</evidence>
<protein>
    <submittedName>
        <fullName evidence="5">Isoprenylcysteine carboxyl methyltransferase family protein</fullName>
    </submittedName>
</protein>
<name>A0ABV9YJV0_9PSEU</name>
<keyword evidence="2" id="KW-0812">Transmembrane</keyword>
<evidence type="ECO:0000256" key="4">
    <source>
        <dbReference type="ARBA" id="ARBA00023136"/>
    </source>
</evidence>
<evidence type="ECO:0000313" key="6">
    <source>
        <dbReference type="Proteomes" id="UP001595947"/>
    </source>
</evidence>
<dbReference type="EMBL" id="JBHSIV010000005">
    <property type="protein sequence ID" value="MFC5061780.1"/>
    <property type="molecule type" value="Genomic_DNA"/>
</dbReference>
<gene>
    <name evidence="5" type="ORF">ACFPBZ_06160</name>
</gene>
<keyword evidence="3" id="KW-1133">Transmembrane helix</keyword>